<dbReference type="EMBL" id="MKKU01001474">
    <property type="protein sequence ID" value="RNE95269.1"/>
    <property type="molecule type" value="Genomic_DNA"/>
</dbReference>
<comment type="caution">
    <text evidence="3">The sequence shown here is derived from an EMBL/GenBank/DDBJ whole genome shotgun (WGS) entry which is preliminary data.</text>
</comment>
<evidence type="ECO:0000259" key="2">
    <source>
        <dbReference type="Pfam" id="PF22925"/>
    </source>
</evidence>
<dbReference type="Gene3D" id="2.120.10.10">
    <property type="match status" value="1"/>
</dbReference>
<dbReference type="Proteomes" id="UP000284403">
    <property type="component" value="Unassembled WGS sequence"/>
</dbReference>
<keyword evidence="3" id="KW-0378">Hydrolase</keyword>
<dbReference type="InterPro" id="IPR055239">
    <property type="entry name" value="TS_C"/>
</dbReference>
<reference evidence="3 4" key="1">
    <citation type="journal article" date="2018" name="BMC Genomics">
        <title>Genomic comparison of Trypanosoma conorhini and Trypanosoma rangeli to Trypanosoma cruzi strains of high and low virulence.</title>
        <authorList>
            <person name="Bradwell K.R."/>
            <person name="Koparde V.N."/>
            <person name="Matveyev A.V."/>
            <person name="Serrano M.G."/>
            <person name="Alves J.M."/>
            <person name="Parikh H."/>
            <person name="Huang B."/>
            <person name="Lee V."/>
            <person name="Espinosa-Alvarez O."/>
            <person name="Ortiz P.A."/>
            <person name="Costa-Martins A.G."/>
            <person name="Teixeira M.M."/>
            <person name="Buck G.A."/>
        </authorList>
    </citation>
    <scope>NUCLEOTIDE SEQUENCE [LARGE SCALE GENOMIC DNA]</scope>
    <source>
        <strain evidence="3 4">025E</strain>
    </source>
</reference>
<evidence type="ECO:0000313" key="4">
    <source>
        <dbReference type="Proteomes" id="UP000284403"/>
    </source>
</evidence>
<dbReference type="InterPro" id="IPR013320">
    <property type="entry name" value="ConA-like_dom_sf"/>
</dbReference>
<feature type="domain" description="Sialidase" evidence="1">
    <location>
        <begin position="24"/>
        <end position="294"/>
    </location>
</feature>
<dbReference type="InterPro" id="IPR011040">
    <property type="entry name" value="Sialidase"/>
</dbReference>
<evidence type="ECO:0000259" key="1">
    <source>
        <dbReference type="Pfam" id="PF13859"/>
    </source>
</evidence>
<dbReference type="CDD" id="cd15482">
    <property type="entry name" value="Sialidase_non-viral"/>
    <property type="match status" value="1"/>
</dbReference>
<dbReference type="RefSeq" id="XP_029223002.1">
    <property type="nucleotide sequence ID" value="XM_029376876.1"/>
</dbReference>
<protein>
    <submittedName>
        <fullName evidence="3">Trans-sialidase</fullName>
        <ecNumber evidence="3">3.2.1.18</ecNumber>
    </submittedName>
</protein>
<dbReference type="PRINTS" id="PR01803">
    <property type="entry name" value="TCSIALIDASE"/>
</dbReference>
<dbReference type="Gene3D" id="2.60.120.200">
    <property type="match status" value="1"/>
</dbReference>
<keyword evidence="4" id="KW-1185">Reference proteome</keyword>
<organism evidence="3 4">
    <name type="scientific">Trypanosoma conorhini</name>
    <dbReference type="NCBI Taxonomy" id="83891"/>
    <lineage>
        <taxon>Eukaryota</taxon>
        <taxon>Discoba</taxon>
        <taxon>Euglenozoa</taxon>
        <taxon>Kinetoplastea</taxon>
        <taxon>Metakinetoplastina</taxon>
        <taxon>Trypanosomatida</taxon>
        <taxon>Trypanosomatidae</taxon>
        <taxon>Trypanosoma</taxon>
    </lineage>
</organism>
<dbReference type="GeneID" id="40323696"/>
<dbReference type="AlphaFoldDB" id="A0A3R7JTM3"/>
<accession>A0A3R7JTM3</accession>
<keyword evidence="3" id="KW-0326">Glycosidase</keyword>
<dbReference type="GO" id="GO:0004308">
    <property type="term" value="F:exo-alpha-sialidase activity"/>
    <property type="evidence" value="ECO:0007669"/>
    <property type="project" value="UniProtKB-EC"/>
</dbReference>
<dbReference type="InterPro" id="IPR036278">
    <property type="entry name" value="Sialidase_sf"/>
</dbReference>
<feature type="domain" description="Trans-sialidase C-terminal" evidence="2">
    <location>
        <begin position="354"/>
        <end position="557"/>
    </location>
</feature>
<gene>
    <name evidence="3" type="ORF">Tco025E_10085</name>
</gene>
<dbReference type="EC" id="3.2.1.18" evidence="3"/>
<evidence type="ECO:0000313" key="3">
    <source>
        <dbReference type="EMBL" id="RNE95269.1"/>
    </source>
</evidence>
<dbReference type="SUPFAM" id="SSF50939">
    <property type="entry name" value="Sialidases"/>
    <property type="match status" value="1"/>
</dbReference>
<name>A0A3R7JTM3_9TRYP</name>
<proteinExistence type="predicted"/>
<dbReference type="InterPro" id="IPR008377">
    <property type="entry name" value="Sialidase_trypan"/>
</dbReference>
<dbReference type="Pfam" id="PF22925">
    <property type="entry name" value="TS_C"/>
    <property type="match status" value="1"/>
</dbReference>
<dbReference type="Pfam" id="PF13859">
    <property type="entry name" value="BNR_3"/>
    <property type="match status" value="1"/>
</dbReference>
<feature type="non-terminal residue" evidence="3">
    <location>
        <position position="582"/>
    </location>
</feature>
<sequence length="582" mass="62991">MDDALTAYFPQAAEPASGGVPRLMPPTTIVNGSTVYLLLGQYVAAGSVPANGSSAPYTELLLAKVAFDSSAKLSAQTRQIQWADAYSLWPYFPTTIYYRSIVEVVGGGGTGVVLDDGTLTFPVQARKADGTVVSLVLQSRRPEEAWELSWGTTVSGCSNPAIAEWDRKYGTLYMVTSCDEGFYRVVRSRYWGEEWVDEDVVLSRVWGTSRARRGNGVRSGFVVATIGGKKLMLLTTPVYSEGKDGKAQGRLHLWLTDRGRVYDVGPISAAEEDAAASSLLYKSDKDGELISVYERRKKTGEESYSLVSLHLAEQLEQVKSVVKGWTALDTALQSCKTSGNLDPQGRGMCSGPLPTEGLVGFLSGKSTGGKWEDEYLCVNATVHGATTKFTNGVTFSGAGAGAEWPVGKLGQNQPYYFANNKFALAVTVTIHAVPEKDGGPIPLLRVKMDDAASTVLFELSYNHERKWLSKPHRGASEESLEQWEPNQTYQVTLQLETNDCYVYVDGSKIYHGTHDGSIFDASRISHFCFGADAGGGAASSQHVTLANVLLYNDLLGEAAVQKLSDGKPISAAGGRDGRFRRR</sequence>
<dbReference type="OrthoDB" id="10444675at2759"/>
<dbReference type="SUPFAM" id="SSF49899">
    <property type="entry name" value="Concanavalin A-like lectins/glucanases"/>
    <property type="match status" value="1"/>
</dbReference>